<name>A0A6G0HGN4_LARCR</name>
<evidence type="ECO:0000313" key="1">
    <source>
        <dbReference type="EMBL" id="KAE8278191.1"/>
    </source>
</evidence>
<evidence type="ECO:0000313" key="2">
    <source>
        <dbReference type="Proteomes" id="UP000424527"/>
    </source>
</evidence>
<protein>
    <submittedName>
        <fullName evidence="1">Zinc finger MYM-type protein 6</fullName>
    </submittedName>
</protein>
<dbReference type="AlphaFoldDB" id="A0A6G0HGN4"/>
<organism evidence="1 2">
    <name type="scientific">Larimichthys crocea</name>
    <name type="common">Large yellow croaker</name>
    <name type="synonym">Pseudosciaena crocea</name>
    <dbReference type="NCBI Taxonomy" id="215358"/>
    <lineage>
        <taxon>Eukaryota</taxon>
        <taxon>Metazoa</taxon>
        <taxon>Chordata</taxon>
        <taxon>Craniata</taxon>
        <taxon>Vertebrata</taxon>
        <taxon>Euteleostomi</taxon>
        <taxon>Actinopterygii</taxon>
        <taxon>Neopterygii</taxon>
        <taxon>Teleostei</taxon>
        <taxon>Neoteleostei</taxon>
        <taxon>Acanthomorphata</taxon>
        <taxon>Eupercaria</taxon>
        <taxon>Sciaenidae</taxon>
        <taxon>Larimichthys</taxon>
    </lineage>
</organism>
<sequence length="458" mass="51941">MAGKRNGLRALIKRAAPNAEWTHCVIHREALASKHLSPELNEVLTAVVDVVNFIKTRPLKARLFTAVCEEMGADHTAVLFHSEARWLSRGKVLSRIFELRSEIRVFLEEERMYEAAAKFGDDMFLIKLAYLSDIFSKLNELNLQLQGKDKHLPHLADKINTFTRKLNVWEKRMSQGRTDVFENLTELAESIDSGATTVLPCIQQHIEALGGFFGKYFPNSATQYDWVVDPFHASAPADFSCAEEEQLIEMTSDSALRLRFPTIPLSQFWLEPPSQHSKTKLDHVHTTVSDHTQKIASPEANATLQDERLLTLEASCATLTESNAKLLAKVTDLESQSWRNNIRVVSIPESVEGPRPTTFFAELLMEVFSKCVLDSLPECDRAHRTLSEKPKPGQRARPVIIRLHRYQVKERIIREARARRGKLQYRGSPISIYGDYAPEVVAQLQKYPHCYSPPGLSP</sequence>
<dbReference type="PANTHER" id="PTHR45913:SF19">
    <property type="entry name" value="LOW QUALITY PROTEIN: ZINC FINGER BED DOMAIN-CONTAINING PROTEIN 5-LIKE"/>
    <property type="match status" value="1"/>
</dbReference>
<dbReference type="EMBL" id="REGW02000028">
    <property type="protein sequence ID" value="KAE8278191.1"/>
    <property type="molecule type" value="Genomic_DNA"/>
</dbReference>
<keyword evidence="2" id="KW-1185">Reference proteome</keyword>
<dbReference type="Gene3D" id="3.30.70.1820">
    <property type="entry name" value="L1 transposable element, RRM domain"/>
    <property type="match status" value="1"/>
</dbReference>
<reference evidence="1 2" key="1">
    <citation type="submission" date="2019-07" db="EMBL/GenBank/DDBJ databases">
        <title>Chromosome genome assembly for large yellow croaker.</title>
        <authorList>
            <person name="Xiao S."/>
        </authorList>
    </citation>
    <scope>NUCLEOTIDE SEQUENCE [LARGE SCALE GENOMIC DNA]</scope>
    <source>
        <strain evidence="1">JMULYC20181020</strain>
        <tissue evidence="1">Muscle</tissue>
    </source>
</reference>
<gene>
    <name evidence="1" type="ORF">D5F01_LYC23742</name>
</gene>
<dbReference type="Proteomes" id="UP000424527">
    <property type="component" value="Unassembled WGS sequence"/>
</dbReference>
<comment type="caution">
    <text evidence="1">The sequence shown here is derived from an EMBL/GenBank/DDBJ whole genome shotgun (WGS) entry which is preliminary data.</text>
</comment>
<accession>A0A6G0HGN4</accession>
<dbReference type="PANTHER" id="PTHR45913">
    <property type="entry name" value="EPM2A-INTERACTING PROTEIN 1"/>
    <property type="match status" value="1"/>
</dbReference>
<proteinExistence type="predicted"/>